<dbReference type="GO" id="GO:0008270">
    <property type="term" value="F:zinc ion binding"/>
    <property type="evidence" value="ECO:0007669"/>
    <property type="project" value="InterPro"/>
</dbReference>
<sequence>MVKFIKTVLVLAALGVFAFALWGPLRNAAVQVQDAYFPCQNPITYSIGSFDARFGISREEFLAAIAKAEQVWEAAAGKELFSLAPSGGRVTVNLIFDSRQEATIKLQQSGLVIKDDKASYDAVKKKYDALKARYVKDLELLKSRMAAFKMRSDAYNKEVAYWNKRRGAPPDVYAKLNEERVALDAEAEAINEMQNDINANVDDINALAEALTRIAAALNLKVEEFNRIGGQHGGEFEEGTYQSGPEGESIDIYQFDDKGKLVRVLAHEFGHALGLDHLENQKAIMYRLNSGVNEKLTEDDITALKAHCNIQ</sequence>
<name>A0A1F5BVU8_9BACT</name>
<gene>
    <name evidence="6" type="ORF">A2988_04345</name>
</gene>
<evidence type="ECO:0000256" key="2">
    <source>
        <dbReference type="ARBA" id="ARBA00022723"/>
    </source>
</evidence>
<keyword evidence="4" id="KW-0862">Zinc</keyword>
<feature type="domain" description="Peptidase M10 metallopeptidase" evidence="5">
    <location>
        <begin position="256"/>
        <end position="305"/>
    </location>
</feature>
<dbReference type="Pfam" id="PF00413">
    <property type="entry name" value="Peptidase_M10"/>
    <property type="match status" value="1"/>
</dbReference>
<evidence type="ECO:0000259" key="5">
    <source>
        <dbReference type="Pfam" id="PF00413"/>
    </source>
</evidence>
<dbReference type="AlphaFoldDB" id="A0A1F5BVU8"/>
<protein>
    <recommendedName>
        <fullName evidence="5">Peptidase M10 metallopeptidase domain-containing protein</fullName>
    </recommendedName>
</protein>
<dbReference type="GO" id="GO:0031012">
    <property type="term" value="C:extracellular matrix"/>
    <property type="evidence" value="ECO:0007669"/>
    <property type="project" value="InterPro"/>
</dbReference>
<organism evidence="6 7">
    <name type="scientific">Candidatus Azambacteria bacterium RIFCSPLOWO2_01_FULL_46_25</name>
    <dbReference type="NCBI Taxonomy" id="1797298"/>
    <lineage>
        <taxon>Bacteria</taxon>
        <taxon>Candidatus Azamiibacteriota</taxon>
    </lineage>
</organism>
<dbReference type="GO" id="GO:0004222">
    <property type="term" value="F:metalloendopeptidase activity"/>
    <property type="evidence" value="ECO:0007669"/>
    <property type="project" value="InterPro"/>
</dbReference>
<dbReference type="Proteomes" id="UP000176650">
    <property type="component" value="Unassembled WGS sequence"/>
</dbReference>
<dbReference type="InterPro" id="IPR001818">
    <property type="entry name" value="Pept_M10_metallopeptidase"/>
</dbReference>
<dbReference type="InterPro" id="IPR024079">
    <property type="entry name" value="MetalloPept_cat_dom_sf"/>
</dbReference>
<dbReference type="GO" id="GO:0006508">
    <property type="term" value="P:proteolysis"/>
    <property type="evidence" value="ECO:0007669"/>
    <property type="project" value="UniProtKB-KW"/>
</dbReference>
<dbReference type="STRING" id="1797298.A2988_04345"/>
<keyword evidence="3" id="KW-0378">Hydrolase</keyword>
<dbReference type="Gene3D" id="3.40.390.10">
    <property type="entry name" value="Collagenase (Catalytic Domain)"/>
    <property type="match status" value="1"/>
</dbReference>
<reference evidence="6 7" key="1">
    <citation type="journal article" date="2016" name="Nat. Commun.">
        <title>Thousands of microbial genomes shed light on interconnected biogeochemical processes in an aquifer system.</title>
        <authorList>
            <person name="Anantharaman K."/>
            <person name="Brown C.T."/>
            <person name="Hug L.A."/>
            <person name="Sharon I."/>
            <person name="Castelle C.J."/>
            <person name="Probst A.J."/>
            <person name="Thomas B.C."/>
            <person name="Singh A."/>
            <person name="Wilkins M.J."/>
            <person name="Karaoz U."/>
            <person name="Brodie E.L."/>
            <person name="Williams K.H."/>
            <person name="Hubbard S.S."/>
            <person name="Banfield J.F."/>
        </authorList>
    </citation>
    <scope>NUCLEOTIDE SEQUENCE [LARGE SCALE GENOMIC DNA]</scope>
</reference>
<evidence type="ECO:0000313" key="6">
    <source>
        <dbReference type="EMBL" id="OGD34698.1"/>
    </source>
</evidence>
<keyword evidence="2" id="KW-0479">Metal-binding</keyword>
<dbReference type="EMBL" id="MEYS01000001">
    <property type="protein sequence ID" value="OGD34698.1"/>
    <property type="molecule type" value="Genomic_DNA"/>
</dbReference>
<accession>A0A1F5BVU8</accession>
<dbReference type="InterPro" id="IPR021190">
    <property type="entry name" value="Pept_M10A"/>
</dbReference>
<dbReference type="SUPFAM" id="SSF55486">
    <property type="entry name" value="Metalloproteases ('zincins'), catalytic domain"/>
    <property type="match status" value="1"/>
</dbReference>
<dbReference type="PRINTS" id="PR00138">
    <property type="entry name" value="MATRIXIN"/>
</dbReference>
<proteinExistence type="predicted"/>
<evidence type="ECO:0000256" key="1">
    <source>
        <dbReference type="ARBA" id="ARBA00022670"/>
    </source>
</evidence>
<evidence type="ECO:0000256" key="3">
    <source>
        <dbReference type="ARBA" id="ARBA00022801"/>
    </source>
</evidence>
<evidence type="ECO:0000313" key="7">
    <source>
        <dbReference type="Proteomes" id="UP000176650"/>
    </source>
</evidence>
<keyword evidence="1" id="KW-0645">Protease</keyword>
<evidence type="ECO:0000256" key="4">
    <source>
        <dbReference type="ARBA" id="ARBA00022833"/>
    </source>
</evidence>
<comment type="caution">
    <text evidence="6">The sequence shown here is derived from an EMBL/GenBank/DDBJ whole genome shotgun (WGS) entry which is preliminary data.</text>
</comment>